<gene>
    <name evidence="2" type="ORF">CONLIGDRAFT_76249</name>
</gene>
<dbReference type="EMBL" id="KV875102">
    <property type="protein sequence ID" value="OIW24927.1"/>
    <property type="molecule type" value="Genomic_DNA"/>
</dbReference>
<dbReference type="Proteomes" id="UP000182658">
    <property type="component" value="Unassembled WGS sequence"/>
</dbReference>
<evidence type="ECO:0000313" key="2">
    <source>
        <dbReference type="EMBL" id="OIW24927.1"/>
    </source>
</evidence>
<feature type="region of interest" description="Disordered" evidence="1">
    <location>
        <begin position="206"/>
        <end position="229"/>
    </location>
</feature>
<evidence type="ECO:0000313" key="3">
    <source>
        <dbReference type="Proteomes" id="UP000182658"/>
    </source>
</evidence>
<feature type="region of interest" description="Disordered" evidence="1">
    <location>
        <begin position="75"/>
        <end position="110"/>
    </location>
</feature>
<feature type="compositionally biased region" description="Basic and acidic residues" evidence="1">
    <location>
        <begin position="325"/>
        <end position="344"/>
    </location>
</feature>
<dbReference type="AlphaFoldDB" id="A0A1J7IB67"/>
<reference evidence="2 3" key="1">
    <citation type="submission" date="2016-10" db="EMBL/GenBank/DDBJ databases">
        <title>Draft genome sequence of Coniochaeta ligniaria NRRL30616, a lignocellulolytic fungus for bioabatement of inhibitors in plant biomass hydrolysates.</title>
        <authorList>
            <consortium name="DOE Joint Genome Institute"/>
            <person name="Jimenez D.J."/>
            <person name="Hector R.E."/>
            <person name="Riley R."/>
            <person name="Sun H."/>
            <person name="Grigoriev I.V."/>
            <person name="Van Elsas J.D."/>
            <person name="Nichols N.N."/>
        </authorList>
    </citation>
    <scope>NUCLEOTIDE SEQUENCE [LARGE SCALE GENOMIC DNA]</scope>
    <source>
        <strain evidence="2 3">NRRL 30616</strain>
    </source>
</reference>
<evidence type="ECO:0000256" key="1">
    <source>
        <dbReference type="SAM" id="MobiDB-lite"/>
    </source>
</evidence>
<keyword evidence="3" id="KW-1185">Reference proteome</keyword>
<feature type="region of interest" description="Disordered" evidence="1">
    <location>
        <begin position="322"/>
        <end position="361"/>
    </location>
</feature>
<dbReference type="InParanoid" id="A0A1J7IB67"/>
<proteinExistence type="predicted"/>
<protein>
    <submittedName>
        <fullName evidence="2">Uncharacterized protein</fullName>
    </submittedName>
</protein>
<accession>A0A1J7IB67</accession>
<organism evidence="2 3">
    <name type="scientific">Coniochaeta ligniaria NRRL 30616</name>
    <dbReference type="NCBI Taxonomy" id="1408157"/>
    <lineage>
        <taxon>Eukaryota</taxon>
        <taxon>Fungi</taxon>
        <taxon>Dikarya</taxon>
        <taxon>Ascomycota</taxon>
        <taxon>Pezizomycotina</taxon>
        <taxon>Sordariomycetes</taxon>
        <taxon>Sordariomycetidae</taxon>
        <taxon>Coniochaetales</taxon>
        <taxon>Coniochaetaceae</taxon>
        <taxon>Coniochaeta</taxon>
    </lineage>
</organism>
<name>A0A1J7IB67_9PEZI</name>
<sequence>MIPYPHSPQQIAAAFSMRLQSNAPETRFPIRSPHHPRSLADFDVNHAFIARHHPVHGTDTPFGQHTSHYDISNHIPRQRPDPADFPCPVGTVGPSNEAEPSASDDPDRYPEEHNRIANLTHRLEEQKSDFDRLLAAYLSAGNDWERTRLQMVHLHQDVGATRHLDEHHQEIMDQLSEVYRRFQQARTNVSLAQQAVDDTQAELERLQHGTLSSPSSSSGSDTLLPADEDPGTAELEAKLRAQEEALAHRHRKVARRREKVTISTLRIERLILQETPLPPRTGGDEAAYESARREHAEALEMLHWQRRACIESCARAEAGLVRAQRARDQTRQELDRLRSGEGERSGWGQSSHDEGSMDEID</sequence>